<keyword evidence="3" id="KW-1185">Reference proteome</keyword>
<organism evidence="2 3">
    <name type="scientific">Nocardia aurantiaca</name>
    <dbReference type="NCBI Taxonomy" id="2675850"/>
    <lineage>
        <taxon>Bacteria</taxon>
        <taxon>Bacillati</taxon>
        <taxon>Actinomycetota</taxon>
        <taxon>Actinomycetes</taxon>
        <taxon>Mycobacteriales</taxon>
        <taxon>Nocardiaceae</taxon>
        <taxon>Nocardia</taxon>
    </lineage>
</organism>
<keyword evidence="1" id="KW-0472">Membrane</keyword>
<sequence length="56" mass="6035">MEAALGEAAPIPLRIFANRTLTLGVVISFVVGAGMFGEILLLPQYLQRARCWAVCS</sequence>
<evidence type="ECO:0000313" key="2">
    <source>
        <dbReference type="EMBL" id="MTE12288.1"/>
    </source>
</evidence>
<accession>A0A6I3KTT8</accession>
<proteinExistence type="predicted"/>
<keyword evidence="1" id="KW-0812">Transmembrane</keyword>
<evidence type="ECO:0000256" key="1">
    <source>
        <dbReference type="SAM" id="Phobius"/>
    </source>
</evidence>
<dbReference type="Proteomes" id="UP000432464">
    <property type="component" value="Unassembled WGS sequence"/>
</dbReference>
<feature type="transmembrane region" description="Helical" evidence="1">
    <location>
        <begin position="20"/>
        <end position="42"/>
    </location>
</feature>
<keyword evidence="1" id="KW-1133">Transmembrane helix</keyword>
<reference evidence="2 3" key="1">
    <citation type="submission" date="2019-11" db="EMBL/GenBank/DDBJ databases">
        <title>Nocardia sp. nov. CT2-14 isolated from soil.</title>
        <authorList>
            <person name="Kanchanasin P."/>
            <person name="Tanasupawat S."/>
            <person name="Yuki M."/>
            <person name="Kudo T."/>
        </authorList>
    </citation>
    <scope>NUCLEOTIDE SEQUENCE [LARGE SCALE GENOMIC DNA]</scope>
    <source>
        <strain evidence="2 3">CT2-14</strain>
    </source>
</reference>
<comment type="caution">
    <text evidence="2">The sequence shown here is derived from an EMBL/GenBank/DDBJ whole genome shotgun (WGS) entry which is preliminary data.</text>
</comment>
<name>A0A6I3KTT8_9NOCA</name>
<protein>
    <submittedName>
        <fullName evidence="2">Uncharacterized protein</fullName>
    </submittedName>
</protein>
<dbReference type="AlphaFoldDB" id="A0A6I3KTT8"/>
<dbReference type="EMBL" id="WMBB01000002">
    <property type="protein sequence ID" value="MTE12288.1"/>
    <property type="molecule type" value="Genomic_DNA"/>
</dbReference>
<evidence type="ECO:0000313" key="3">
    <source>
        <dbReference type="Proteomes" id="UP000432464"/>
    </source>
</evidence>
<gene>
    <name evidence="2" type="ORF">GLP40_05750</name>
</gene>
<dbReference type="RefSeq" id="WP_154786720.1">
    <property type="nucleotide sequence ID" value="NZ_WMBB01000002.1"/>
</dbReference>